<dbReference type="SUPFAM" id="SSF48726">
    <property type="entry name" value="Immunoglobulin"/>
    <property type="match status" value="3"/>
</dbReference>
<dbReference type="Pfam" id="PF13927">
    <property type="entry name" value="Ig_3"/>
    <property type="match status" value="1"/>
</dbReference>
<sequence>MKMVLALAALQLLLTPVLLTPSGDYWGEWTAFGACSRTCGGGVMVRDRKCITHRTDGGNNCVGPAKSYRMCNVKDCPEGSRDFREEQCAQFDGTEFQGKLYKWMPYYGAENPCELNCIPRGENFFFRHRSAAVDGTQCHPGRKDICVEGVCKRLGCDNRLESVQQEDPCLQCGGNGQSCYLVRNTFSQRDLTTGYNRMFTIPAGATTIRIRETVASRNYLAIKNLHGEYYLNGHWVIEFSRATPIAGTMLYYQRGAEGDMAPETIIGRGPTTEPLVVEIISQEPNQGIEYEYYLPHGRSREGYYWSHGSWSPCSRDCGTGYQSRHVFCAIDTEVYSDHLCSALPRPSSNRTCNTQQCPQVRSWKLGEWNQCSVTCGGGSQVRSVECISHDASGSRVVEDAQCESYAQRPLSQQNCNAQQCAEYTASAWSQCSVTCGLGEQTREVVCVGTGGVRLGDQACRALLKPPHVQSCQMPACPQHVRWHVGDWGLCSKSCGSGLRERQVICSDSQRNLYGVEQCSARPKPLTVENCNRQPCYSPQEVPSMQDPRGHDNTIHGFQPHVPQDPSVIRLDAVAPTNTVLDPHGSAIARHCSQMQYGCCPDGRTSARGPRGQGCSQEPSCLDSRYGCCRDGVTDAQGLNREGCAEYTPSPPTAATPTPTYTDCKKSRYGCCFDGVNQAGGLYGDGCPNPPTSTVRSATCFLPQSVGPCAEWTARYYYDNDQGRCVHFWYGGCHGNSNKFLTRQECQSYCQSETTRPSGGSGGSGGRTRDMSHVFTVPTGSSGGAGAGSSSSNVPNRFGSSAASSASRARVHLRPRRPAPSRSPTYPDTHAQHMMPAASWTDVGVSIEKSDPSTVEGLVGQQVVLPCRVTPPPSSTVVVEWRRDGTPITPSRHLQQPNGSLLVGPLTVGDSGWLLCLATRDRERDHRYVYLSVSEPAQTNKDPLVRLEGADKPETEEAYQPFPRFSIDHSESSLVESRAGQTARLMCRINPASAIPTVTLQWTKAGQPLSTIRHSQHSDGTLVISQLTAEDSGVYTCSASTNQQLEQRHIQLRVLGDPKITTAPNNVQVVQGSTSQLPCVVTGDNVNIGWSRNGVPVRPDGGHIQVSSDGTLVLNNVQPSDEGTYTCNAYTGTFSVSATAEVRVIKSLHDRNGGPPIPADCVDQPELANCKLIVYARLCSSQYYSSFCCSSCARYNQGLDTFGQKGKGGGWQGTKPLNPQD</sequence>
<dbReference type="InterPro" id="IPR036179">
    <property type="entry name" value="Ig-like_dom_sf"/>
</dbReference>
<protein>
    <recommendedName>
        <fullName evidence="10">Papilin</fullName>
    </recommendedName>
</protein>
<dbReference type="InterPro" id="IPR020901">
    <property type="entry name" value="Prtase_inh_Kunz-CS"/>
</dbReference>
<dbReference type="PROSITE" id="PS50092">
    <property type="entry name" value="TSP1"/>
    <property type="match status" value="5"/>
</dbReference>
<dbReference type="SUPFAM" id="SSF57362">
    <property type="entry name" value="BPTI-like"/>
    <property type="match status" value="1"/>
</dbReference>
<dbReference type="InterPro" id="IPR003599">
    <property type="entry name" value="Ig_sub"/>
</dbReference>
<evidence type="ECO:0000256" key="9">
    <source>
        <dbReference type="ARBA" id="ARBA00061693"/>
    </source>
</evidence>
<dbReference type="PROSITE" id="PS50279">
    <property type="entry name" value="BPTI_KUNITZ_2"/>
    <property type="match status" value="1"/>
</dbReference>
<dbReference type="SMART" id="SM00209">
    <property type="entry name" value="TSP1"/>
    <property type="match status" value="5"/>
</dbReference>
<dbReference type="PANTHER" id="PTHR13723">
    <property type="entry name" value="ADAMTS A DISINTEGRIN AND METALLOPROTEASE WITH THROMBOSPONDIN MOTIFS PROTEASE"/>
    <property type="match status" value="1"/>
</dbReference>
<keyword evidence="5" id="KW-0677">Repeat</keyword>
<dbReference type="Gene3D" id="2.20.100.10">
    <property type="entry name" value="Thrombospondin type-1 (TSP1) repeat"/>
    <property type="match status" value="5"/>
</dbReference>
<dbReference type="GO" id="GO:0004867">
    <property type="term" value="F:serine-type endopeptidase inhibitor activity"/>
    <property type="evidence" value="ECO:0007669"/>
    <property type="project" value="UniProtKB-KW"/>
</dbReference>
<dbReference type="FunFam" id="2.20.100.10:FF:000005">
    <property type="entry name" value="ADAM metallopeptidase with thrombospondin type 1 motif 9"/>
    <property type="match status" value="4"/>
</dbReference>
<evidence type="ECO:0000259" key="14">
    <source>
        <dbReference type="PROSITE" id="PS50279"/>
    </source>
</evidence>
<keyword evidence="2" id="KW-0964">Secreted</keyword>
<keyword evidence="4 13" id="KW-0732">Signal</keyword>
<dbReference type="FunFam" id="4.10.410.10:FF:000017">
    <property type="entry name" value="papilin isoform X2"/>
    <property type="match status" value="1"/>
</dbReference>
<keyword evidence="8" id="KW-0393">Immunoglobulin domain</keyword>
<dbReference type="FunFam" id="2.60.120.830:FF:000001">
    <property type="entry name" value="A disintegrin and metalloproteinase with thrombospondin motifs 1"/>
    <property type="match status" value="1"/>
</dbReference>
<dbReference type="Pfam" id="PF19236">
    <property type="entry name" value="ADAMTS_CR_3"/>
    <property type="match status" value="1"/>
</dbReference>
<dbReference type="InterPro" id="IPR013151">
    <property type="entry name" value="Immunoglobulin_dom"/>
</dbReference>
<dbReference type="PANTHER" id="PTHR13723:SF281">
    <property type="entry name" value="PAPILIN"/>
    <property type="match status" value="1"/>
</dbReference>
<dbReference type="Gene3D" id="2.60.120.830">
    <property type="match status" value="1"/>
</dbReference>
<dbReference type="Pfam" id="PF00090">
    <property type="entry name" value="TSP_1"/>
    <property type="match status" value="1"/>
</dbReference>
<dbReference type="CTD" id="562930"/>
<evidence type="ECO:0000256" key="13">
    <source>
        <dbReference type="SAM" id="SignalP"/>
    </source>
</evidence>
<dbReference type="Pfam" id="PF19030">
    <property type="entry name" value="TSP1_ADAMTS"/>
    <property type="match status" value="4"/>
</dbReference>
<dbReference type="Pfam" id="PF08686">
    <property type="entry name" value="PLAC"/>
    <property type="match status" value="1"/>
</dbReference>
<keyword evidence="3" id="KW-0646">Protease inhibitor</keyword>
<evidence type="ECO:0000256" key="1">
    <source>
        <dbReference type="ARBA" id="ARBA00004613"/>
    </source>
</evidence>
<dbReference type="Pfam" id="PF07679">
    <property type="entry name" value="I-set"/>
    <property type="match status" value="1"/>
</dbReference>
<comment type="subcellular location">
    <subcellularLocation>
        <location evidence="1">Secreted</location>
    </subcellularLocation>
</comment>
<feature type="domain" description="Ig-like" evidence="15">
    <location>
        <begin position="835"/>
        <end position="931"/>
    </location>
</feature>
<dbReference type="InterPro" id="IPR036880">
    <property type="entry name" value="Kunitz_BPTI_sf"/>
</dbReference>
<dbReference type="Pfam" id="PF00047">
    <property type="entry name" value="ig"/>
    <property type="match status" value="1"/>
</dbReference>
<dbReference type="Proteomes" id="UP000515152">
    <property type="component" value="Chromosome 14"/>
</dbReference>
<proteinExistence type="inferred from homology"/>
<feature type="domain" description="Ig-like" evidence="15">
    <location>
        <begin position="962"/>
        <end position="1050"/>
    </location>
</feature>
<dbReference type="PRINTS" id="PR01857">
    <property type="entry name" value="ADAMTSFAMILY"/>
</dbReference>
<dbReference type="InterPro" id="IPR013106">
    <property type="entry name" value="Ig_V-set"/>
</dbReference>
<feature type="signal peptide" evidence="13">
    <location>
        <begin position="1"/>
        <end position="19"/>
    </location>
</feature>
<dbReference type="SMART" id="SM00406">
    <property type="entry name" value="IGv"/>
    <property type="match status" value="2"/>
</dbReference>
<dbReference type="InterPro" id="IPR050439">
    <property type="entry name" value="ADAMTS_ADAMTS-like"/>
</dbReference>
<dbReference type="Pfam" id="PF05986">
    <property type="entry name" value="ADAMTS_spacer1"/>
    <property type="match status" value="1"/>
</dbReference>
<dbReference type="InterPro" id="IPR013098">
    <property type="entry name" value="Ig_I-set"/>
</dbReference>
<evidence type="ECO:0000256" key="8">
    <source>
        <dbReference type="ARBA" id="ARBA00023319"/>
    </source>
</evidence>
<dbReference type="KEGG" id="char:105899101"/>
<dbReference type="CDD" id="cd22635">
    <property type="entry name" value="Kunitz_papilin"/>
    <property type="match status" value="1"/>
</dbReference>
<dbReference type="GO" id="GO:0005604">
    <property type="term" value="C:basement membrane"/>
    <property type="evidence" value="ECO:0007669"/>
    <property type="project" value="UniProtKB-ARBA"/>
</dbReference>
<dbReference type="InterPro" id="IPR010294">
    <property type="entry name" value="ADAMTS_spacer1"/>
</dbReference>
<dbReference type="InterPro" id="IPR003598">
    <property type="entry name" value="Ig_sub2"/>
</dbReference>
<dbReference type="InterPro" id="IPR002223">
    <property type="entry name" value="Kunitz_BPTI"/>
</dbReference>
<dbReference type="InterPro" id="IPR013783">
    <property type="entry name" value="Ig-like_fold"/>
</dbReference>
<dbReference type="GeneID" id="105899101"/>
<dbReference type="FunFam" id="2.20.100.10:FF:000001">
    <property type="entry name" value="semaphorin-5A isoform X1"/>
    <property type="match status" value="1"/>
</dbReference>
<dbReference type="AlphaFoldDB" id="A0A6P8GF38"/>
<dbReference type="SMART" id="SM00408">
    <property type="entry name" value="IGc2"/>
    <property type="match status" value="3"/>
</dbReference>
<feature type="disulfide bond" evidence="11">
    <location>
        <begin position="50"/>
        <end position="61"/>
    </location>
</feature>
<feature type="domain" description="BPTI/Kunitz inhibitor" evidence="14">
    <location>
        <begin position="699"/>
        <end position="749"/>
    </location>
</feature>
<dbReference type="SMART" id="SM00131">
    <property type="entry name" value="KU"/>
    <property type="match status" value="1"/>
</dbReference>
<dbReference type="InterPro" id="IPR045371">
    <property type="entry name" value="ADAMTS_CR_3"/>
</dbReference>
<evidence type="ECO:0000256" key="7">
    <source>
        <dbReference type="ARBA" id="ARBA00023157"/>
    </source>
</evidence>
<dbReference type="SUPFAM" id="SSF82895">
    <property type="entry name" value="TSP-1 type 1 repeat"/>
    <property type="match status" value="5"/>
</dbReference>
<evidence type="ECO:0000256" key="12">
    <source>
        <dbReference type="SAM" id="MobiDB-lite"/>
    </source>
</evidence>
<dbReference type="PRINTS" id="PR00759">
    <property type="entry name" value="BASICPTASE"/>
</dbReference>
<dbReference type="InterPro" id="IPR000884">
    <property type="entry name" value="TSP1_rpt"/>
</dbReference>
<feature type="disulfide bond" evidence="11">
    <location>
        <begin position="35"/>
        <end position="71"/>
    </location>
</feature>
<keyword evidence="7 11" id="KW-1015">Disulfide bond</keyword>
<feature type="domain" description="PLAC" evidence="16">
    <location>
        <begin position="1156"/>
        <end position="1195"/>
    </location>
</feature>
<dbReference type="GO" id="GO:0006508">
    <property type="term" value="P:proteolysis"/>
    <property type="evidence" value="ECO:0007669"/>
    <property type="project" value="TreeGrafter"/>
</dbReference>
<keyword evidence="17" id="KW-1185">Reference proteome</keyword>
<dbReference type="Pfam" id="PF00014">
    <property type="entry name" value="Kunitz_BPTI"/>
    <property type="match status" value="1"/>
</dbReference>
<evidence type="ECO:0000256" key="11">
    <source>
        <dbReference type="PIRSR" id="PIRSR613273-3"/>
    </source>
</evidence>
<feature type="disulfide bond" evidence="11">
    <location>
        <begin position="39"/>
        <end position="76"/>
    </location>
</feature>
<dbReference type="Gene3D" id="2.60.40.10">
    <property type="entry name" value="Immunoglobulins"/>
    <property type="match status" value="3"/>
</dbReference>
<gene>
    <name evidence="18" type="primary">paplna</name>
</gene>
<dbReference type="OrthoDB" id="9948486at2759"/>
<dbReference type="PROSITE" id="PS50835">
    <property type="entry name" value="IG_LIKE"/>
    <property type="match status" value="3"/>
</dbReference>
<dbReference type="GO" id="GO:0004222">
    <property type="term" value="F:metalloendopeptidase activity"/>
    <property type="evidence" value="ECO:0007669"/>
    <property type="project" value="TreeGrafter"/>
</dbReference>
<dbReference type="PROSITE" id="PS50900">
    <property type="entry name" value="PLAC"/>
    <property type="match status" value="1"/>
</dbReference>
<dbReference type="SMART" id="SM00409">
    <property type="entry name" value="IG"/>
    <property type="match status" value="3"/>
</dbReference>
<evidence type="ECO:0000313" key="18">
    <source>
        <dbReference type="RefSeq" id="XP_031435811.1"/>
    </source>
</evidence>
<dbReference type="PROSITE" id="PS00280">
    <property type="entry name" value="BPTI_KUNITZ_1"/>
    <property type="match status" value="1"/>
</dbReference>
<dbReference type="GO" id="GO:0005576">
    <property type="term" value="C:extracellular region"/>
    <property type="evidence" value="ECO:0007669"/>
    <property type="project" value="UniProtKB-SubCell"/>
</dbReference>
<organism evidence="17 18">
    <name type="scientific">Clupea harengus</name>
    <name type="common">Atlantic herring</name>
    <dbReference type="NCBI Taxonomy" id="7950"/>
    <lineage>
        <taxon>Eukaryota</taxon>
        <taxon>Metazoa</taxon>
        <taxon>Chordata</taxon>
        <taxon>Craniata</taxon>
        <taxon>Vertebrata</taxon>
        <taxon>Euteleostomi</taxon>
        <taxon>Actinopterygii</taxon>
        <taxon>Neopterygii</taxon>
        <taxon>Teleostei</taxon>
        <taxon>Clupei</taxon>
        <taxon>Clupeiformes</taxon>
        <taxon>Clupeoidei</taxon>
        <taxon>Clupeidae</taxon>
        <taxon>Clupea</taxon>
    </lineage>
</organism>
<evidence type="ECO:0000256" key="4">
    <source>
        <dbReference type="ARBA" id="ARBA00022729"/>
    </source>
</evidence>
<reference evidence="18" key="1">
    <citation type="submission" date="2025-08" db="UniProtKB">
        <authorList>
            <consortium name="RefSeq"/>
        </authorList>
    </citation>
    <scope>IDENTIFICATION</scope>
</reference>
<dbReference type="InterPro" id="IPR007110">
    <property type="entry name" value="Ig-like_dom"/>
</dbReference>
<dbReference type="InterPro" id="IPR036383">
    <property type="entry name" value="TSP1_rpt_sf"/>
</dbReference>
<dbReference type="InterPro" id="IPR013273">
    <property type="entry name" value="ADAMTS/ADAMTS-like"/>
</dbReference>
<dbReference type="Gene3D" id="4.10.410.10">
    <property type="entry name" value="Pancreatic trypsin inhibitor Kunitz domain"/>
    <property type="match status" value="1"/>
</dbReference>
<feature type="compositionally biased region" description="Basic residues" evidence="12">
    <location>
        <begin position="808"/>
        <end position="818"/>
    </location>
</feature>
<evidence type="ECO:0000256" key="6">
    <source>
        <dbReference type="ARBA" id="ARBA00022900"/>
    </source>
</evidence>
<evidence type="ECO:0000256" key="2">
    <source>
        <dbReference type="ARBA" id="ARBA00022525"/>
    </source>
</evidence>
<evidence type="ECO:0000256" key="3">
    <source>
        <dbReference type="ARBA" id="ARBA00022690"/>
    </source>
</evidence>
<feature type="region of interest" description="Disordered" evidence="12">
    <location>
        <begin position="751"/>
        <end position="831"/>
    </location>
</feature>
<comment type="similarity">
    <text evidence="9">Belongs to the papilin family.</text>
</comment>
<feature type="chain" id="PRO_5028339863" description="Papilin" evidence="13">
    <location>
        <begin position="20"/>
        <end position="1220"/>
    </location>
</feature>
<feature type="domain" description="Ig-like" evidence="15">
    <location>
        <begin position="1057"/>
        <end position="1142"/>
    </location>
</feature>
<evidence type="ECO:0000256" key="10">
    <source>
        <dbReference type="ARBA" id="ARBA00074534"/>
    </source>
</evidence>
<dbReference type="InterPro" id="IPR010909">
    <property type="entry name" value="PLAC"/>
</dbReference>
<evidence type="ECO:0000259" key="16">
    <source>
        <dbReference type="PROSITE" id="PS50900"/>
    </source>
</evidence>
<name>A0A6P8GF38_CLUHA</name>
<evidence type="ECO:0000313" key="17">
    <source>
        <dbReference type="Proteomes" id="UP000515152"/>
    </source>
</evidence>
<dbReference type="RefSeq" id="XP_031435811.1">
    <property type="nucleotide sequence ID" value="XM_031579951.2"/>
</dbReference>
<dbReference type="GO" id="GO:0030198">
    <property type="term" value="P:extracellular matrix organization"/>
    <property type="evidence" value="ECO:0007669"/>
    <property type="project" value="InterPro"/>
</dbReference>
<accession>A0A6P8GF38</accession>
<evidence type="ECO:0000259" key="15">
    <source>
        <dbReference type="PROSITE" id="PS50835"/>
    </source>
</evidence>
<evidence type="ECO:0000256" key="5">
    <source>
        <dbReference type="ARBA" id="ARBA00022737"/>
    </source>
</evidence>
<keyword evidence="6" id="KW-0722">Serine protease inhibitor</keyword>